<evidence type="ECO:0000313" key="5">
    <source>
        <dbReference type="Proteomes" id="UP000281468"/>
    </source>
</evidence>
<dbReference type="SMART" id="SM00066">
    <property type="entry name" value="GAL4"/>
    <property type="match status" value="1"/>
</dbReference>
<dbReference type="EMBL" id="QWIQ01000223">
    <property type="protein sequence ID" value="RMY99141.1"/>
    <property type="molecule type" value="Genomic_DNA"/>
</dbReference>
<feature type="region of interest" description="Disordered" evidence="2">
    <location>
        <begin position="1"/>
        <end position="40"/>
    </location>
</feature>
<name>A0A3M7GEL7_HORWE</name>
<keyword evidence="1" id="KW-0539">Nucleus</keyword>
<dbReference type="CDD" id="cd00067">
    <property type="entry name" value="GAL4"/>
    <property type="match status" value="1"/>
</dbReference>
<dbReference type="GO" id="GO:0008270">
    <property type="term" value="F:zinc ion binding"/>
    <property type="evidence" value="ECO:0007669"/>
    <property type="project" value="InterPro"/>
</dbReference>
<dbReference type="SUPFAM" id="SSF57701">
    <property type="entry name" value="Zn2/Cys6 DNA-binding domain"/>
    <property type="match status" value="1"/>
</dbReference>
<feature type="region of interest" description="Disordered" evidence="2">
    <location>
        <begin position="189"/>
        <end position="219"/>
    </location>
</feature>
<dbReference type="InterPro" id="IPR001138">
    <property type="entry name" value="Zn2Cys6_DnaBD"/>
</dbReference>
<dbReference type="Gene3D" id="4.10.240.10">
    <property type="entry name" value="Zn(2)-C6 fungal-type DNA-binding domain"/>
    <property type="match status" value="1"/>
</dbReference>
<comment type="caution">
    <text evidence="4">The sequence shown here is derived from an EMBL/GenBank/DDBJ whole genome shotgun (WGS) entry which is preliminary data.</text>
</comment>
<feature type="domain" description="Zn(2)-C6 fungal-type" evidence="3">
    <location>
        <begin position="72"/>
        <end position="102"/>
    </location>
</feature>
<feature type="region of interest" description="Disordered" evidence="2">
    <location>
        <begin position="287"/>
        <end position="369"/>
    </location>
</feature>
<organism evidence="4 5">
    <name type="scientific">Hortaea werneckii</name>
    <name type="common">Black yeast</name>
    <name type="synonym">Cladosporium werneckii</name>
    <dbReference type="NCBI Taxonomy" id="91943"/>
    <lineage>
        <taxon>Eukaryota</taxon>
        <taxon>Fungi</taxon>
        <taxon>Dikarya</taxon>
        <taxon>Ascomycota</taxon>
        <taxon>Pezizomycotina</taxon>
        <taxon>Dothideomycetes</taxon>
        <taxon>Dothideomycetidae</taxon>
        <taxon>Mycosphaerellales</taxon>
        <taxon>Teratosphaeriaceae</taxon>
        <taxon>Hortaea</taxon>
    </lineage>
</organism>
<evidence type="ECO:0000313" key="4">
    <source>
        <dbReference type="EMBL" id="RMY99141.1"/>
    </source>
</evidence>
<dbReference type="PROSITE" id="PS50048">
    <property type="entry name" value="ZN2_CY6_FUNGAL_2"/>
    <property type="match status" value="1"/>
</dbReference>
<sequence>MQAETMNRTSVSGQTPSVEGTSQILEDGEQARGGDEAAISPLVDHNEDADAQPSSNATAAAKKRKRQLTRNACIKCRLAKAKCDGKHPTCNRCSASGSKCVYDVPSEGITKMQSLQQRLDLKTSELHAKTTELQNAMMVLTCMQHGTDTQATEVLARLRRGESIESVAASLSGQPVYVVPDMSFDPGQHGSFATGTASSQTWPDPLDLASPLSAGPQSGSFLPSIPHDAFQDHYGAVDGFPLDSPPSTFTYPPTGGNLDRTRSLTLPTEGEPLQRLIPQISFGAATSTLLPSSRPAPEAQQPQRRPSAGSATSEPKRPGSVLARSQRTSSIAGEGRPPIYEGVWPLPPSIRRESSTPGRVQQQNPPPQQ</sequence>
<feature type="compositionally biased region" description="Polar residues" evidence="2">
    <location>
        <begin position="1"/>
        <end position="24"/>
    </location>
</feature>
<dbReference type="PANTHER" id="PTHR47256:SF1">
    <property type="entry name" value="ZN(II)2CYS6 TRANSCRIPTION FACTOR (EUROFUNG)"/>
    <property type="match status" value="1"/>
</dbReference>
<evidence type="ECO:0000259" key="3">
    <source>
        <dbReference type="PROSITE" id="PS50048"/>
    </source>
</evidence>
<feature type="compositionally biased region" description="Polar residues" evidence="2">
    <location>
        <begin position="191"/>
        <end position="202"/>
    </location>
</feature>
<feature type="compositionally biased region" description="Low complexity" evidence="2">
    <location>
        <begin position="291"/>
        <end position="308"/>
    </location>
</feature>
<proteinExistence type="predicted"/>
<dbReference type="PROSITE" id="PS00463">
    <property type="entry name" value="ZN2_CY6_FUNGAL_1"/>
    <property type="match status" value="1"/>
</dbReference>
<dbReference type="GO" id="GO:0000981">
    <property type="term" value="F:DNA-binding transcription factor activity, RNA polymerase II-specific"/>
    <property type="evidence" value="ECO:0007669"/>
    <property type="project" value="InterPro"/>
</dbReference>
<dbReference type="VEuPathDB" id="FungiDB:BTJ68_09863"/>
<protein>
    <recommendedName>
        <fullName evidence="3">Zn(2)-C6 fungal-type domain-containing protein</fullName>
    </recommendedName>
</protein>
<reference evidence="4 5" key="1">
    <citation type="journal article" date="2018" name="BMC Genomics">
        <title>Genomic evidence for intraspecific hybridization in a clonal and extremely halotolerant yeast.</title>
        <authorList>
            <person name="Gostincar C."/>
            <person name="Stajich J.E."/>
            <person name="Zupancic J."/>
            <person name="Zalar P."/>
            <person name="Gunde-Cimerman N."/>
        </authorList>
    </citation>
    <scope>NUCLEOTIDE SEQUENCE [LARGE SCALE GENOMIC DNA]</scope>
    <source>
        <strain evidence="4 5">EXF-171</strain>
    </source>
</reference>
<accession>A0A3M7GEL7</accession>
<dbReference type="InterPro" id="IPR036864">
    <property type="entry name" value="Zn2-C6_fun-type_DNA-bd_sf"/>
</dbReference>
<dbReference type="InterPro" id="IPR053187">
    <property type="entry name" value="Notoamide_regulator"/>
</dbReference>
<dbReference type="Pfam" id="PF00172">
    <property type="entry name" value="Zn_clus"/>
    <property type="match status" value="1"/>
</dbReference>
<dbReference type="AlphaFoldDB" id="A0A3M7GEL7"/>
<gene>
    <name evidence="4" type="ORF">D0862_07246</name>
</gene>
<evidence type="ECO:0000256" key="2">
    <source>
        <dbReference type="SAM" id="MobiDB-lite"/>
    </source>
</evidence>
<dbReference type="PANTHER" id="PTHR47256">
    <property type="entry name" value="ZN(II)2CYS6 TRANSCRIPTION FACTOR (EUROFUNG)-RELATED"/>
    <property type="match status" value="1"/>
</dbReference>
<dbReference type="Proteomes" id="UP000281468">
    <property type="component" value="Unassembled WGS sequence"/>
</dbReference>
<feature type="region of interest" description="Disordered" evidence="2">
    <location>
        <begin position="236"/>
        <end position="264"/>
    </location>
</feature>
<evidence type="ECO:0000256" key="1">
    <source>
        <dbReference type="ARBA" id="ARBA00023242"/>
    </source>
</evidence>